<dbReference type="Proteomes" id="UP000244128">
    <property type="component" value="Unassembled WGS sequence"/>
</dbReference>
<keyword evidence="1" id="KW-1133">Transmembrane helix</keyword>
<dbReference type="AlphaFoldDB" id="A0A2T5I0R1"/>
<feature type="transmembrane region" description="Helical" evidence="1">
    <location>
        <begin position="57"/>
        <end position="76"/>
    </location>
</feature>
<feature type="transmembrane region" description="Helical" evidence="1">
    <location>
        <begin position="83"/>
        <end position="104"/>
    </location>
</feature>
<evidence type="ECO:0000256" key="1">
    <source>
        <dbReference type="SAM" id="Phobius"/>
    </source>
</evidence>
<name>A0A2T5I0R1_9PROT</name>
<keyword evidence="1" id="KW-0472">Membrane</keyword>
<comment type="caution">
    <text evidence="2">The sequence shown here is derived from an EMBL/GenBank/DDBJ whole genome shotgun (WGS) entry which is preliminary data.</text>
</comment>
<dbReference type="RefSeq" id="WP_107803132.1">
    <property type="nucleotide sequence ID" value="NZ_QAOI01000009.1"/>
</dbReference>
<gene>
    <name evidence="2" type="ORF">C8R26_109114</name>
</gene>
<protein>
    <submittedName>
        <fullName evidence="2">Type IV secretion system protein VirB2</fullName>
    </submittedName>
</protein>
<evidence type="ECO:0000313" key="3">
    <source>
        <dbReference type="Proteomes" id="UP000244128"/>
    </source>
</evidence>
<organism evidence="2 3">
    <name type="scientific">Nitrosomonas oligotropha</name>
    <dbReference type="NCBI Taxonomy" id="42354"/>
    <lineage>
        <taxon>Bacteria</taxon>
        <taxon>Pseudomonadati</taxon>
        <taxon>Pseudomonadota</taxon>
        <taxon>Betaproteobacteria</taxon>
        <taxon>Nitrosomonadales</taxon>
        <taxon>Nitrosomonadaceae</taxon>
        <taxon>Nitrosomonas</taxon>
    </lineage>
</organism>
<dbReference type="Pfam" id="PF04956">
    <property type="entry name" value="TrbC"/>
    <property type="match status" value="1"/>
</dbReference>
<dbReference type="EMBL" id="QAOI01000009">
    <property type="protein sequence ID" value="PTQ77328.1"/>
    <property type="molecule type" value="Genomic_DNA"/>
</dbReference>
<evidence type="ECO:0000313" key="2">
    <source>
        <dbReference type="EMBL" id="PTQ77328.1"/>
    </source>
</evidence>
<sequence>MKLIHIKDISPFVCFFSIVFLFALLLSIDNAQAAVGAGGALPYETWLVNLRNSVTGPVAFTLSIVGIVVAGGILIFGGELNAFFRTLIFIVLVMALLVGANNIMTNLFQGAVIPGEISQDQITTLNSQKQEANSWRFEPYLSVNRVTVLTCLWGATGSWLCFLS</sequence>
<reference evidence="2 3" key="1">
    <citation type="submission" date="2018-04" db="EMBL/GenBank/DDBJ databases">
        <title>Active sludge and wastewater microbial communities from Klosterneuburg, Austria.</title>
        <authorList>
            <person name="Wagner M."/>
        </authorList>
    </citation>
    <scope>NUCLEOTIDE SEQUENCE [LARGE SCALE GENOMIC DNA]</scope>
    <source>
        <strain evidence="2 3">Nm49</strain>
    </source>
</reference>
<feature type="transmembrane region" description="Helical" evidence="1">
    <location>
        <begin position="143"/>
        <end position="163"/>
    </location>
</feature>
<proteinExistence type="predicted"/>
<accession>A0A2T5I0R1</accession>
<keyword evidence="1" id="KW-0812">Transmembrane</keyword>
<dbReference type="InterPro" id="IPR007039">
    <property type="entry name" value="TrbC/VirB2"/>
</dbReference>